<keyword evidence="2" id="KW-1185">Reference proteome</keyword>
<reference evidence="1" key="1">
    <citation type="journal article" date="2019" name="bioRxiv">
        <title>The Genome of the Zebra Mussel, Dreissena polymorpha: A Resource for Invasive Species Research.</title>
        <authorList>
            <person name="McCartney M.A."/>
            <person name="Auch B."/>
            <person name="Kono T."/>
            <person name="Mallez S."/>
            <person name="Zhang Y."/>
            <person name="Obille A."/>
            <person name="Becker A."/>
            <person name="Abrahante J.E."/>
            <person name="Garbe J."/>
            <person name="Badalamenti J.P."/>
            <person name="Herman A."/>
            <person name="Mangelson H."/>
            <person name="Liachko I."/>
            <person name="Sullivan S."/>
            <person name="Sone E.D."/>
            <person name="Koren S."/>
            <person name="Silverstein K.A.T."/>
            <person name="Beckman K.B."/>
            <person name="Gohl D.M."/>
        </authorList>
    </citation>
    <scope>NUCLEOTIDE SEQUENCE</scope>
    <source>
        <strain evidence="1">Duluth1</strain>
        <tissue evidence="1">Whole animal</tissue>
    </source>
</reference>
<sequence>MSPSPWSPAPPSRAPLRARLMLRLCSYCSSSVSSIRPSIVFSNSILSGVFNADRAELSSVIATGDNRSERHTSLNSRV</sequence>
<gene>
    <name evidence="1" type="ORF">DPMN_044975</name>
</gene>
<dbReference type="Proteomes" id="UP000828390">
    <property type="component" value="Unassembled WGS sequence"/>
</dbReference>
<reference evidence="1" key="2">
    <citation type="submission" date="2020-11" db="EMBL/GenBank/DDBJ databases">
        <authorList>
            <person name="McCartney M.A."/>
            <person name="Auch B."/>
            <person name="Kono T."/>
            <person name="Mallez S."/>
            <person name="Becker A."/>
            <person name="Gohl D.M."/>
            <person name="Silverstein K.A.T."/>
            <person name="Koren S."/>
            <person name="Bechman K.B."/>
            <person name="Herman A."/>
            <person name="Abrahante J.E."/>
            <person name="Garbe J."/>
        </authorList>
    </citation>
    <scope>NUCLEOTIDE SEQUENCE</scope>
    <source>
        <strain evidence="1">Duluth1</strain>
        <tissue evidence="1">Whole animal</tissue>
    </source>
</reference>
<name>A0A9D4I0Y6_DREPO</name>
<dbReference type="EMBL" id="JAIWYP010000011">
    <property type="protein sequence ID" value="KAH3738341.1"/>
    <property type="molecule type" value="Genomic_DNA"/>
</dbReference>
<dbReference type="AlphaFoldDB" id="A0A9D4I0Y6"/>
<accession>A0A9D4I0Y6</accession>
<comment type="caution">
    <text evidence="1">The sequence shown here is derived from an EMBL/GenBank/DDBJ whole genome shotgun (WGS) entry which is preliminary data.</text>
</comment>
<evidence type="ECO:0000313" key="1">
    <source>
        <dbReference type="EMBL" id="KAH3738341.1"/>
    </source>
</evidence>
<proteinExistence type="predicted"/>
<protein>
    <submittedName>
        <fullName evidence="1">Uncharacterized protein</fullName>
    </submittedName>
</protein>
<organism evidence="1 2">
    <name type="scientific">Dreissena polymorpha</name>
    <name type="common">Zebra mussel</name>
    <name type="synonym">Mytilus polymorpha</name>
    <dbReference type="NCBI Taxonomy" id="45954"/>
    <lineage>
        <taxon>Eukaryota</taxon>
        <taxon>Metazoa</taxon>
        <taxon>Spiralia</taxon>
        <taxon>Lophotrochozoa</taxon>
        <taxon>Mollusca</taxon>
        <taxon>Bivalvia</taxon>
        <taxon>Autobranchia</taxon>
        <taxon>Heteroconchia</taxon>
        <taxon>Euheterodonta</taxon>
        <taxon>Imparidentia</taxon>
        <taxon>Neoheterodontei</taxon>
        <taxon>Myida</taxon>
        <taxon>Dreissenoidea</taxon>
        <taxon>Dreissenidae</taxon>
        <taxon>Dreissena</taxon>
    </lineage>
</organism>
<evidence type="ECO:0000313" key="2">
    <source>
        <dbReference type="Proteomes" id="UP000828390"/>
    </source>
</evidence>